<protein>
    <submittedName>
        <fullName evidence="6">Glyoxylase, beta-lactamase superfamily II</fullName>
    </submittedName>
    <submittedName>
        <fullName evidence="5">Metallo-beta-lactamase family protein</fullName>
    </submittedName>
</protein>
<dbReference type="SUPFAM" id="SSF56281">
    <property type="entry name" value="Metallo-hydrolase/oxidoreductase"/>
    <property type="match status" value="1"/>
</dbReference>
<evidence type="ECO:0000256" key="2">
    <source>
        <dbReference type="ARBA" id="ARBA00034301"/>
    </source>
</evidence>
<dbReference type="EMBL" id="LGUG01000004">
    <property type="protein sequence ID" value="KON97481.1"/>
    <property type="molecule type" value="Genomic_DNA"/>
</dbReference>
<dbReference type="AlphaFoldDB" id="A0A0D1UUL2"/>
<dbReference type="PANTHER" id="PTHR42951:SF17">
    <property type="entry name" value="METALLO-BETA-LACTAMASE DOMAIN-CONTAINING PROTEIN"/>
    <property type="match status" value="1"/>
</dbReference>
<evidence type="ECO:0000256" key="3">
    <source>
        <dbReference type="ARBA" id="ARBA00048505"/>
    </source>
</evidence>
<dbReference type="STRING" id="47500.AF333_20420"/>
<dbReference type="Gene3D" id="3.60.15.10">
    <property type="entry name" value="Ribonuclease Z/Hydroxyacylglutathione hydrolase-like"/>
    <property type="match status" value="1"/>
</dbReference>
<name>A0A0D1UUL2_ANEMI</name>
<dbReference type="Proteomes" id="UP000037269">
    <property type="component" value="Unassembled WGS sequence"/>
</dbReference>
<dbReference type="InterPro" id="IPR036866">
    <property type="entry name" value="RibonucZ/Hydroxyglut_hydro"/>
</dbReference>
<evidence type="ECO:0000313" key="7">
    <source>
        <dbReference type="Proteomes" id="UP000037269"/>
    </source>
</evidence>
<comment type="catalytic activity">
    <reaction evidence="1">
        <text>3',5'-cyclic CMP + H2O = CMP + H(+)</text>
        <dbReference type="Rhea" id="RHEA:72675"/>
        <dbReference type="ChEBI" id="CHEBI:15377"/>
        <dbReference type="ChEBI" id="CHEBI:15378"/>
        <dbReference type="ChEBI" id="CHEBI:58003"/>
        <dbReference type="ChEBI" id="CHEBI:60377"/>
    </reaction>
    <physiologicalReaction direction="left-to-right" evidence="1">
        <dbReference type="Rhea" id="RHEA:72676"/>
    </physiologicalReaction>
</comment>
<dbReference type="SMART" id="SM00849">
    <property type="entry name" value="Lactamase_B"/>
    <property type="match status" value="1"/>
</dbReference>
<dbReference type="InterPro" id="IPR001279">
    <property type="entry name" value="Metallo-B-lactamas"/>
</dbReference>
<dbReference type="CDD" id="cd07721">
    <property type="entry name" value="yflN-like_MBL-fold"/>
    <property type="match status" value="1"/>
</dbReference>
<organism evidence="5 7">
    <name type="scientific">Aneurinibacillus migulanus</name>
    <name type="common">Bacillus migulanus</name>
    <dbReference type="NCBI Taxonomy" id="47500"/>
    <lineage>
        <taxon>Bacteria</taxon>
        <taxon>Bacillati</taxon>
        <taxon>Bacillota</taxon>
        <taxon>Bacilli</taxon>
        <taxon>Bacillales</taxon>
        <taxon>Paenibacillaceae</taxon>
        <taxon>Aneurinibacillus group</taxon>
        <taxon>Aneurinibacillus</taxon>
    </lineage>
</organism>
<dbReference type="Proteomes" id="UP000182836">
    <property type="component" value="Unassembled WGS sequence"/>
</dbReference>
<feature type="domain" description="Metallo-beta-lactamase" evidence="4">
    <location>
        <begin position="29"/>
        <end position="240"/>
    </location>
</feature>
<evidence type="ECO:0000313" key="6">
    <source>
        <dbReference type="EMBL" id="SDK39205.1"/>
    </source>
</evidence>
<reference evidence="5 7" key="1">
    <citation type="submission" date="2015-07" db="EMBL/GenBank/DDBJ databases">
        <title>Fjat-14205 dsm 2895.</title>
        <authorList>
            <person name="Liu B."/>
            <person name="Wang J."/>
            <person name="Zhu Y."/>
            <person name="Liu G."/>
            <person name="Chen Q."/>
            <person name="Chen Z."/>
            <person name="Lan J."/>
            <person name="Che J."/>
            <person name="Ge C."/>
            <person name="Shi H."/>
            <person name="Pan Z."/>
            <person name="Liu X."/>
        </authorList>
    </citation>
    <scope>NUCLEOTIDE SEQUENCE [LARGE SCALE GENOMIC DNA]</scope>
    <source>
        <strain evidence="5 7">DSM 2895</strain>
    </source>
</reference>
<comment type="function">
    <text evidence="2">Counteracts the endogenous Pycsar antiviral defense system. Phosphodiesterase that enables metal-dependent hydrolysis of host cyclic nucleotide Pycsar defense signals such as cCMP and cUMP.</text>
</comment>
<dbReference type="RefSeq" id="WP_043068783.1">
    <property type="nucleotide sequence ID" value="NZ_BJOA01000237.1"/>
</dbReference>
<dbReference type="InterPro" id="IPR050855">
    <property type="entry name" value="NDM-1-like"/>
</dbReference>
<dbReference type="GeneID" id="42307518"/>
<dbReference type="EMBL" id="FNED01000052">
    <property type="protein sequence ID" value="SDK39205.1"/>
    <property type="molecule type" value="Genomic_DNA"/>
</dbReference>
<comment type="catalytic activity">
    <reaction evidence="3">
        <text>3',5'-cyclic UMP + H2O = UMP + H(+)</text>
        <dbReference type="Rhea" id="RHEA:70575"/>
        <dbReference type="ChEBI" id="CHEBI:15377"/>
        <dbReference type="ChEBI" id="CHEBI:15378"/>
        <dbReference type="ChEBI" id="CHEBI:57865"/>
        <dbReference type="ChEBI" id="CHEBI:184387"/>
    </reaction>
    <physiologicalReaction direction="left-to-right" evidence="3">
        <dbReference type="Rhea" id="RHEA:70576"/>
    </physiologicalReaction>
</comment>
<evidence type="ECO:0000256" key="1">
    <source>
        <dbReference type="ARBA" id="ARBA00034221"/>
    </source>
</evidence>
<dbReference type="OrthoDB" id="9802248at2"/>
<proteinExistence type="predicted"/>
<keyword evidence="7" id="KW-1185">Reference proteome</keyword>
<dbReference type="Pfam" id="PF00753">
    <property type="entry name" value="Lactamase_B"/>
    <property type="match status" value="1"/>
</dbReference>
<gene>
    <name evidence="5" type="ORF">AF333_20420</name>
    <name evidence="6" type="ORF">SAMN04487909_15229</name>
</gene>
<evidence type="ECO:0000313" key="8">
    <source>
        <dbReference type="Proteomes" id="UP000182836"/>
    </source>
</evidence>
<accession>A0A0D1UUL2</accession>
<sequence>MDEFIPVTSVTSGIGEMVTPDIYCYSVQIVNICFVGDPKQTNGWALVDTGMPRSADKIIHAAEEHFGAGTRPEAIILTHGHFDHVGAVVELTETWKVPVYAHELEMPYLTGQSDYPPADPSVDSGLVAKMSPFFPRHSIDLGSRVQKLPMDGSIPEMPGWRWIHTPGHTPGHVSLFRDADGILIAGDAITTTEQESLYKVITQKQELHGPPAYFTTDWQASFESVKRLAALKPSAMVSGHGVPMSGESLIQGLEALVENFERTEIPKEGRYVK</sequence>
<dbReference type="PATRIC" id="fig|47500.12.peg.6592"/>
<dbReference type="PANTHER" id="PTHR42951">
    <property type="entry name" value="METALLO-BETA-LACTAMASE DOMAIN-CONTAINING"/>
    <property type="match status" value="1"/>
</dbReference>
<evidence type="ECO:0000259" key="4">
    <source>
        <dbReference type="SMART" id="SM00849"/>
    </source>
</evidence>
<evidence type="ECO:0000313" key="5">
    <source>
        <dbReference type="EMBL" id="KON97481.1"/>
    </source>
</evidence>
<reference evidence="6 8" key="2">
    <citation type="submission" date="2016-10" db="EMBL/GenBank/DDBJ databases">
        <authorList>
            <person name="de Groot N.N."/>
        </authorList>
    </citation>
    <scope>NUCLEOTIDE SEQUENCE [LARGE SCALE GENOMIC DNA]</scope>
    <source>
        <strain evidence="6 8">DSM 2895</strain>
    </source>
</reference>